<organism evidence="1 2">
    <name type="scientific">Bacillus wiedmannii</name>
    <dbReference type="NCBI Taxonomy" id="1890302"/>
    <lineage>
        <taxon>Bacteria</taxon>
        <taxon>Bacillati</taxon>
        <taxon>Bacillota</taxon>
        <taxon>Bacilli</taxon>
        <taxon>Bacillales</taxon>
        <taxon>Bacillaceae</taxon>
        <taxon>Bacillus</taxon>
        <taxon>Bacillus cereus group</taxon>
    </lineage>
</organism>
<dbReference type="Proteomes" id="UP000195728">
    <property type="component" value="Unassembled WGS sequence"/>
</dbReference>
<protein>
    <submittedName>
        <fullName evidence="1">Uncharacterized protein</fullName>
    </submittedName>
</protein>
<comment type="caution">
    <text evidence="1">The sequence shown here is derived from an EMBL/GenBank/DDBJ whole genome shotgun (WGS) entry which is preliminary data.</text>
</comment>
<proteinExistence type="predicted"/>
<gene>
    <name evidence="1" type="ORF">BC10311_02776</name>
</gene>
<evidence type="ECO:0000313" key="1">
    <source>
        <dbReference type="EMBL" id="SCC34271.1"/>
    </source>
</evidence>
<name>A0AB37YRX5_9BACI</name>
<dbReference type="AlphaFoldDB" id="A0AB37YRX5"/>
<dbReference type="EMBL" id="FMBG01000012">
    <property type="protein sequence ID" value="SCC34271.1"/>
    <property type="molecule type" value="Genomic_DNA"/>
</dbReference>
<evidence type="ECO:0000313" key="2">
    <source>
        <dbReference type="Proteomes" id="UP000195728"/>
    </source>
</evidence>
<sequence length="86" mass="9585">MNMIITKVAPISGFIGAIIALVVNAHFINTGKKAEVRQHAHQLKKSGQKSHFGVVCLVKNSKFNAKENFAFDLLLIMIYNLKFLTL</sequence>
<accession>A0AB37YRX5</accession>
<reference evidence="1 2" key="1">
    <citation type="submission" date="2016-08" db="EMBL/GenBank/DDBJ databases">
        <authorList>
            <person name="Loux V."/>
            <person name="Rue O."/>
        </authorList>
    </citation>
    <scope>NUCLEOTIDE SEQUENCE [LARGE SCALE GENOMIC DNA]</scope>
    <source>
        <strain evidence="1 2">WSBC_10311</strain>
    </source>
</reference>